<evidence type="ECO:0000313" key="1">
    <source>
        <dbReference type="EMBL" id="VAW57547.1"/>
    </source>
</evidence>
<accession>A0A3B0X3T8</accession>
<name>A0A3B0X3T8_9ZZZZ</name>
<organism evidence="1">
    <name type="scientific">hydrothermal vent metagenome</name>
    <dbReference type="NCBI Taxonomy" id="652676"/>
    <lineage>
        <taxon>unclassified sequences</taxon>
        <taxon>metagenomes</taxon>
        <taxon>ecological metagenomes</taxon>
    </lineage>
</organism>
<protein>
    <submittedName>
        <fullName evidence="1">Uncharacterized protein</fullName>
    </submittedName>
</protein>
<reference evidence="1" key="1">
    <citation type="submission" date="2018-06" db="EMBL/GenBank/DDBJ databases">
        <authorList>
            <person name="Zhirakovskaya E."/>
        </authorList>
    </citation>
    <scope>NUCLEOTIDE SEQUENCE</scope>
</reference>
<proteinExistence type="predicted"/>
<gene>
    <name evidence="1" type="ORF">MNBD_GAMMA07-1475</name>
</gene>
<sequence>MLSACQTMPSNDSRSLSFEVPKGAVFSLNQKMNIPQLYSHGVVQMGKEIADDDIDDYNINCRLDFKKLGPRIIEPEEFTVTRTEDGTDWVSNSGILRFYTEVYLSSNQGTDVIKLTCQEYGDQLDSHFTVAQMQKALGDFMSFRFVK</sequence>
<dbReference type="EMBL" id="UOFF01000417">
    <property type="protein sequence ID" value="VAW57547.1"/>
    <property type="molecule type" value="Genomic_DNA"/>
</dbReference>
<dbReference type="AlphaFoldDB" id="A0A3B0X3T8"/>